<sequence>MLVENTRDLPISIPDK</sequence>
<name>A0A6N2N102_SALVM</name>
<reference evidence="1" key="1">
    <citation type="submission" date="2019-03" db="EMBL/GenBank/DDBJ databases">
        <authorList>
            <person name="Mank J."/>
            <person name="Almeida P."/>
        </authorList>
    </citation>
    <scope>NUCLEOTIDE SEQUENCE</scope>
    <source>
        <strain evidence="1">78183</strain>
    </source>
</reference>
<dbReference type="EMBL" id="CAADRP010001841">
    <property type="protein sequence ID" value="VFU54442.1"/>
    <property type="molecule type" value="Genomic_DNA"/>
</dbReference>
<evidence type="ECO:0000313" key="1">
    <source>
        <dbReference type="EMBL" id="VFU54442.1"/>
    </source>
</evidence>
<accession>A0A6N2N102</accession>
<organism evidence="1">
    <name type="scientific">Salix viminalis</name>
    <name type="common">Common osier</name>
    <name type="synonym">Basket willow</name>
    <dbReference type="NCBI Taxonomy" id="40686"/>
    <lineage>
        <taxon>Eukaryota</taxon>
        <taxon>Viridiplantae</taxon>
        <taxon>Streptophyta</taxon>
        <taxon>Embryophyta</taxon>
        <taxon>Tracheophyta</taxon>
        <taxon>Spermatophyta</taxon>
        <taxon>Magnoliopsida</taxon>
        <taxon>eudicotyledons</taxon>
        <taxon>Gunneridae</taxon>
        <taxon>Pentapetalae</taxon>
        <taxon>rosids</taxon>
        <taxon>fabids</taxon>
        <taxon>Malpighiales</taxon>
        <taxon>Salicaceae</taxon>
        <taxon>Saliceae</taxon>
        <taxon>Salix</taxon>
    </lineage>
</organism>
<proteinExistence type="predicted"/>
<gene>
    <name evidence="1" type="ORF">SVIM_LOCUS380402</name>
</gene>
<protein>
    <submittedName>
        <fullName evidence="1">Uncharacterized protein</fullName>
    </submittedName>
</protein>
<dbReference type="AlphaFoldDB" id="A0A6N2N102"/>